<evidence type="ECO:0000313" key="6">
    <source>
        <dbReference type="EMBL" id="PSK88451.1"/>
    </source>
</evidence>
<keyword evidence="5" id="KW-0472">Membrane</keyword>
<evidence type="ECO:0000256" key="3">
    <source>
        <dbReference type="ARBA" id="ARBA00022676"/>
    </source>
</evidence>
<dbReference type="Proteomes" id="UP000240624">
    <property type="component" value="Unassembled WGS sequence"/>
</dbReference>
<keyword evidence="2" id="KW-1003">Cell membrane</keyword>
<dbReference type="PANTHER" id="PTHR43646">
    <property type="entry name" value="GLYCOSYLTRANSFERASE"/>
    <property type="match status" value="1"/>
</dbReference>
<reference evidence="7 8" key="1">
    <citation type="submission" date="2017-03" db="EMBL/GenBank/DDBJ databases">
        <authorList>
            <person name="Afonso C.L."/>
            <person name="Miller P.J."/>
            <person name="Scott M.A."/>
            <person name="Spackman E."/>
            <person name="Goraichik I."/>
            <person name="Dimitrov K.M."/>
            <person name="Suarez D.L."/>
            <person name="Swayne D.E."/>
        </authorList>
    </citation>
    <scope>NUCLEOTIDE SEQUENCE [LARGE SCALE GENOMIC DNA]</scope>
    <source>
        <strain evidence="7 8">CECT 8367</strain>
    </source>
</reference>
<evidence type="ECO:0000256" key="1">
    <source>
        <dbReference type="ARBA" id="ARBA00004236"/>
    </source>
</evidence>
<keyword evidence="9" id="KW-1185">Reference proteome</keyword>
<evidence type="ECO:0000256" key="4">
    <source>
        <dbReference type="ARBA" id="ARBA00022679"/>
    </source>
</evidence>
<dbReference type="EMBL" id="FWFY01000002">
    <property type="protein sequence ID" value="SLN25054.1"/>
    <property type="molecule type" value="Genomic_DNA"/>
</dbReference>
<dbReference type="GO" id="GO:0005886">
    <property type="term" value="C:plasma membrane"/>
    <property type="evidence" value="ECO:0007669"/>
    <property type="project" value="UniProtKB-SubCell"/>
</dbReference>
<dbReference type="Gene3D" id="3.90.550.10">
    <property type="entry name" value="Spore Coat Polysaccharide Biosynthesis Protein SpsA, Chain A"/>
    <property type="match status" value="1"/>
</dbReference>
<dbReference type="OrthoDB" id="8416156at2"/>
<dbReference type="SUPFAM" id="SSF53448">
    <property type="entry name" value="Nucleotide-diphospho-sugar transferases"/>
    <property type="match status" value="1"/>
</dbReference>
<dbReference type="AlphaFoldDB" id="A0A1X6YLW0"/>
<dbReference type="PANTHER" id="PTHR43646:SF2">
    <property type="entry name" value="GLYCOSYLTRANSFERASE 2-LIKE DOMAIN-CONTAINING PROTEIN"/>
    <property type="match status" value="1"/>
</dbReference>
<evidence type="ECO:0000313" key="7">
    <source>
        <dbReference type="EMBL" id="SLN25054.1"/>
    </source>
</evidence>
<dbReference type="EMBL" id="PYGB01000001">
    <property type="protein sequence ID" value="PSK88451.1"/>
    <property type="molecule type" value="Genomic_DNA"/>
</dbReference>
<name>A0A1X6YLW0_9RHOB</name>
<keyword evidence="4 7" id="KW-0808">Transferase</keyword>
<dbReference type="GO" id="GO:0016757">
    <property type="term" value="F:glycosyltransferase activity"/>
    <property type="evidence" value="ECO:0007669"/>
    <property type="project" value="UniProtKB-KW"/>
</dbReference>
<evidence type="ECO:0000313" key="8">
    <source>
        <dbReference type="Proteomes" id="UP000193495"/>
    </source>
</evidence>
<proteinExistence type="predicted"/>
<gene>
    <name evidence="6" type="ORF">CLV79_101288</name>
    <name evidence="7" type="ORF">LOS8367_00798</name>
</gene>
<accession>A0A1X6YLW0</accession>
<sequence length="327" mass="35516">MKPLCEVFGADAVATAGVVVVIPACNEAERIGACLDAIAAQEGRRDFAFHVCVNNTEDDTAEIVRDRARRHGLALVLSELWLPHGGVGRARRLGHLLAMRFSPQATALLSTDADCQAEPGWIGAMRAALETHPAVLGRIEGLDDLPPEMLETVRRGGQIEDDYMRLSMEFARLLSEDEATSIGLNTAGGANLGIRREVYRAVGGFRALPSREDRDLIDRVMAAGYRPARAEEAVVRASMRPEGRAPGGMADKIAERLSGAATSLDTALAPISAMLTRFSCGGRQPFDFSLDRAAEDLPILAAHVEQLRHRSDPDERHRYLRSVGSWN</sequence>
<dbReference type="Pfam" id="PF13641">
    <property type="entry name" value="Glyco_tranf_2_3"/>
    <property type="match status" value="1"/>
</dbReference>
<dbReference type="InterPro" id="IPR029044">
    <property type="entry name" value="Nucleotide-diphossugar_trans"/>
</dbReference>
<evidence type="ECO:0000256" key="2">
    <source>
        <dbReference type="ARBA" id="ARBA00022475"/>
    </source>
</evidence>
<evidence type="ECO:0000313" key="9">
    <source>
        <dbReference type="Proteomes" id="UP000240624"/>
    </source>
</evidence>
<dbReference type="Proteomes" id="UP000193495">
    <property type="component" value="Unassembled WGS sequence"/>
</dbReference>
<dbReference type="RefSeq" id="WP_085895149.1">
    <property type="nucleotide sequence ID" value="NZ_FWFY01000002.1"/>
</dbReference>
<reference evidence="6 9" key="2">
    <citation type="submission" date="2018-03" db="EMBL/GenBank/DDBJ databases">
        <title>Genomic Encyclopedia of Archaeal and Bacterial Type Strains, Phase II (KMG-II): from individual species to whole genera.</title>
        <authorList>
            <person name="Goeker M."/>
        </authorList>
    </citation>
    <scope>NUCLEOTIDE SEQUENCE [LARGE SCALE GENOMIC DNA]</scope>
    <source>
        <strain evidence="6 9">DSM 29956</strain>
    </source>
</reference>
<protein>
    <submittedName>
        <fullName evidence="7">Glycosyl transferase family 2</fullName>
    </submittedName>
</protein>
<organism evidence="7 8">
    <name type="scientific">Limimaricola soesokkakensis</name>
    <dbReference type="NCBI Taxonomy" id="1343159"/>
    <lineage>
        <taxon>Bacteria</taxon>
        <taxon>Pseudomonadati</taxon>
        <taxon>Pseudomonadota</taxon>
        <taxon>Alphaproteobacteria</taxon>
        <taxon>Rhodobacterales</taxon>
        <taxon>Paracoccaceae</taxon>
        <taxon>Limimaricola</taxon>
    </lineage>
</organism>
<comment type="subcellular location">
    <subcellularLocation>
        <location evidence="1">Cell membrane</location>
    </subcellularLocation>
</comment>
<evidence type="ECO:0000256" key="5">
    <source>
        <dbReference type="ARBA" id="ARBA00023136"/>
    </source>
</evidence>
<keyword evidence="3" id="KW-0328">Glycosyltransferase</keyword>